<accession>A0A0L6UR51</accession>
<evidence type="ECO:0000313" key="1">
    <source>
        <dbReference type="EMBL" id="KNZ51004.1"/>
    </source>
</evidence>
<dbReference type="Proteomes" id="UP000037035">
    <property type="component" value="Unassembled WGS sequence"/>
</dbReference>
<sequence length="435" mass="49173">QSGPAGIGEHKFARISGNFFIRDAASDIFCCHAPVFSHEKPAPNPPHLPHHCSALSRSIVHFCKFIMGGTGFSFQLPRAPTPEEVKAWKTWVAERQATIEAYLKEHTSNEGETANMAELSESRRKRIHKAAQPEEPSFEPSLFSPEADIAMFFKTRCDDEFRSKGFPRVTFNWKLPSLRRSKWNAATADILADQWKFWYERHHLFSAREAPNIDVKAVIGRWIKYISKNPSKNCAQKDEDAGAKSEAAAARLTKRNTVAQLRLEALEVFSPRKPCTALTQMICAEAISDYEDDSDDPSGPPTRVIPFWRSERLTSLMHILDLASFQQAAPIRKKQLAALLVRKASRDANEDETAVQQVPHDLPQEAYNHQFLSDLAPLERHHLGVYMRPTHEATISEALDAFRELTEILPSSRAMCASDDTLSRKRRKTFAPIDV</sequence>
<dbReference type="VEuPathDB" id="FungiDB:VP01_4139g1"/>
<evidence type="ECO:0000313" key="2">
    <source>
        <dbReference type="Proteomes" id="UP000037035"/>
    </source>
</evidence>
<keyword evidence="2" id="KW-1185">Reference proteome</keyword>
<gene>
    <name evidence="1" type="ORF">VP01_4139g1</name>
</gene>
<comment type="caution">
    <text evidence="1">The sequence shown here is derived from an EMBL/GenBank/DDBJ whole genome shotgun (WGS) entry which is preliminary data.</text>
</comment>
<protein>
    <submittedName>
        <fullName evidence="1">Uncharacterized protein</fullName>
    </submittedName>
</protein>
<reference evidence="1 2" key="1">
    <citation type="submission" date="2015-08" db="EMBL/GenBank/DDBJ databases">
        <title>Next Generation Sequencing and Analysis of the Genome of Puccinia sorghi L Schw, the Causal Agent of Maize Common Rust.</title>
        <authorList>
            <person name="Rochi L."/>
            <person name="Burguener G."/>
            <person name="Darino M."/>
            <person name="Turjanski A."/>
            <person name="Kreff E."/>
            <person name="Dieguez M.J."/>
            <person name="Sacco F."/>
        </authorList>
    </citation>
    <scope>NUCLEOTIDE SEQUENCE [LARGE SCALE GENOMIC DNA]</scope>
    <source>
        <strain evidence="1 2">RO10H11247</strain>
    </source>
</reference>
<dbReference type="OrthoDB" id="2498175at2759"/>
<feature type="non-terminal residue" evidence="1">
    <location>
        <position position="1"/>
    </location>
</feature>
<name>A0A0L6UR51_9BASI</name>
<dbReference type="EMBL" id="LAVV01009212">
    <property type="protein sequence ID" value="KNZ51004.1"/>
    <property type="molecule type" value="Genomic_DNA"/>
</dbReference>
<organism evidence="1 2">
    <name type="scientific">Puccinia sorghi</name>
    <dbReference type="NCBI Taxonomy" id="27349"/>
    <lineage>
        <taxon>Eukaryota</taxon>
        <taxon>Fungi</taxon>
        <taxon>Dikarya</taxon>
        <taxon>Basidiomycota</taxon>
        <taxon>Pucciniomycotina</taxon>
        <taxon>Pucciniomycetes</taxon>
        <taxon>Pucciniales</taxon>
        <taxon>Pucciniaceae</taxon>
        <taxon>Puccinia</taxon>
    </lineage>
</organism>
<proteinExistence type="predicted"/>
<dbReference type="AlphaFoldDB" id="A0A0L6UR51"/>